<sequence>MITFNPSPNETTILNVPLHAGHLTFTATVTTGQLDARSTIQIWSDIPDNSQSPSINQKQQGWSPRSFQFQKNTSVASLSIPFQDFIHPSRSQFSFTYRILHPDGTIQWLGEYGKNGSLIVNRYDDRLVLFGDWSTNNLGHTFTPKSTIKSPLQVFSLSDKIQWRCWDLSNGAPRLLSGDGPSRIHSALLVPSQPKAAIIPLSPVLLTSQDVQVTIYPNARSVYITSPSRGGLLSLQTLSPDALITSLTVALPSLISIPDPDNRHAFLLANPDRAPTRLFVIPLSADSSASAPSTLSLPLSPILSHVQFLSNASSSRFSISNPTRFIPTSADNIQLDVLDFGGAQFSLSPVYDLVKPDGDVRLSIINRIANPTNHSLLTPPPSPPMNATETETQPLHFPEDHHESPDQLPAVHVHPVDDQTPQPIEPDSTSGHFTPNPGVQEQLESGQTTPKPRPAADGSTGPTHNITRPVKRGMTRKLIYFVLRILAFYTRILSRIILAIFARLFASNVPKREPVATPRVRTVELDFDQAEAKSTSMSPPVHTPTFLTPRAGTPRRQRSGASTPVLLNDAVDSVGQNVPDVAETLEAVNTKIVPEFAAKVGEEEKPQEDLGGSYVQGPKPDSDVGNEVSGHNEKWEVVHRPGVVFELTALSSPPSPTEGEAPPKIKPIRITLDGEESAVKEIKFHLDDVELTSVKVEPLTSTGQEGLWAVEIPRTTRDLTTLRIS</sequence>
<dbReference type="EMBL" id="MU118032">
    <property type="protein sequence ID" value="KAF9647515.1"/>
    <property type="molecule type" value="Genomic_DNA"/>
</dbReference>
<evidence type="ECO:0000313" key="2">
    <source>
        <dbReference type="Proteomes" id="UP000886501"/>
    </source>
</evidence>
<name>A0ACB6ZCU4_THEGA</name>
<keyword evidence="2" id="KW-1185">Reference proteome</keyword>
<reference evidence="1" key="1">
    <citation type="submission" date="2019-10" db="EMBL/GenBank/DDBJ databases">
        <authorList>
            <consortium name="DOE Joint Genome Institute"/>
            <person name="Kuo A."/>
            <person name="Miyauchi S."/>
            <person name="Kiss E."/>
            <person name="Drula E."/>
            <person name="Kohler A."/>
            <person name="Sanchez-Garcia M."/>
            <person name="Andreopoulos B."/>
            <person name="Barry K.W."/>
            <person name="Bonito G."/>
            <person name="Buee M."/>
            <person name="Carver A."/>
            <person name="Chen C."/>
            <person name="Cichocki N."/>
            <person name="Clum A."/>
            <person name="Culley D."/>
            <person name="Crous P.W."/>
            <person name="Fauchery L."/>
            <person name="Girlanda M."/>
            <person name="Hayes R."/>
            <person name="Keri Z."/>
            <person name="Labutti K."/>
            <person name="Lipzen A."/>
            <person name="Lombard V."/>
            <person name="Magnuson J."/>
            <person name="Maillard F."/>
            <person name="Morin E."/>
            <person name="Murat C."/>
            <person name="Nolan M."/>
            <person name="Ohm R."/>
            <person name="Pangilinan J."/>
            <person name="Pereira M."/>
            <person name="Perotto S."/>
            <person name="Peter M."/>
            <person name="Riley R."/>
            <person name="Sitrit Y."/>
            <person name="Stielow B."/>
            <person name="Szollosi G."/>
            <person name="Zifcakova L."/>
            <person name="Stursova M."/>
            <person name="Spatafora J.W."/>
            <person name="Tedersoo L."/>
            <person name="Vaario L.-M."/>
            <person name="Yamada A."/>
            <person name="Yan M."/>
            <person name="Wang P."/>
            <person name="Xu J."/>
            <person name="Bruns T."/>
            <person name="Baldrian P."/>
            <person name="Vilgalys R."/>
            <person name="Henrissat B."/>
            <person name="Grigoriev I.V."/>
            <person name="Hibbett D."/>
            <person name="Nagy L.G."/>
            <person name="Martin F.M."/>
        </authorList>
    </citation>
    <scope>NUCLEOTIDE SEQUENCE</scope>
    <source>
        <strain evidence="1">P2</strain>
    </source>
</reference>
<comment type="caution">
    <text evidence="1">The sequence shown here is derived from an EMBL/GenBank/DDBJ whole genome shotgun (WGS) entry which is preliminary data.</text>
</comment>
<evidence type="ECO:0000313" key="1">
    <source>
        <dbReference type="EMBL" id="KAF9647515.1"/>
    </source>
</evidence>
<protein>
    <submittedName>
        <fullName evidence="1">Uncharacterized protein</fullName>
    </submittedName>
</protein>
<gene>
    <name evidence="1" type="ORF">BDM02DRAFT_3261657</name>
</gene>
<accession>A0ACB6ZCU4</accession>
<reference evidence="1" key="2">
    <citation type="journal article" date="2020" name="Nat. Commun.">
        <title>Large-scale genome sequencing of mycorrhizal fungi provides insights into the early evolution of symbiotic traits.</title>
        <authorList>
            <person name="Miyauchi S."/>
            <person name="Kiss E."/>
            <person name="Kuo A."/>
            <person name="Drula E."/>
            <person name="Kohler A."/>
            <person name="Sanchez-Garcia M."/>
            <person name="Morin E."/>
            <person name="Andreopoulos B."/>
            <person name="Barry K.W."/>
            <person name="Bonito G."/>
            <person name="Buee M."/>
            <person name="Carver A."/>
            <person name="Chen C."/>
            <person name="Cichocki N."/>
            <person name="Clum A."/>
            <person name="Culley D."/>
            <person name="Crous P.W."/>
            <person name="Fauchery L."/>
            <person name="Girlanda M."/>
            <person name="Hayes R.D."/>
            <person name="Keri Z."/>
            <person name="LaButti K."/>
            <person name="Lipzen A."/>
            <person name="Lombard V."/>
            <person name="Magnuson J."/>
            <person name="Maillard F."/>
            <person name="Murat C."/>
            <person name="Nolan M."/>
            <person name="Ohm R.A."/>
            <person name="Pangilinan J."/>
            <person name="Pereira M.F."/>
            <person name="Perotto S."/>
            <person name="Peter M."/>
            <person name="Pfister S."/>
            <person name="Riley R."/>
            <person name="Sitrit Y."/>
            <person name="Stielow J.B."/>
            <person name="Szollosi G."/>
            <person name="Zifcakova L."/>
            <person name="Stursova M."/>
            <person name="Spatafora J.W."/>
            <person name="Tedersoo L."/>
            <person name="Vaario L.M."/>
            <person name="Yamada A."/>
            <person name="Yan M."/>
            <person name="Wang P."/>
            <person name="Xu J."/>
            <person name="Bruns T."/>
            <person name="Baldrian P."/>
            <person name="Vilgalys R."/>
            <person name="Dunand C."/>
            <person name="Henrissat B."/>
            <person name="Grigoriev I.V."/>
            <person name="Hibbett D."/>
            <person name="Nagy L.G."/>
            <person name="Martin F.M."/>
        </authorList>
    </citation>
    <scope>NUCLEOTIDE SEQUENCE</scope>
    <source>
        <strain evidence="1">P2</strain>
    </source>
</reference>
<organism evidence="1 2">
    <name type="scientific">Thelephora ganbajun</name>
    <name type="common">Ganba fungus</name>
    <dbReference type="NCBI Taxonomy" id="370292"/>
    <lineage>
        <taxon>Eukaryota</taxon>
        <taxon>Fungi</taxon>
        <taxon>Dikarya</taxon>
        <taxon>Basidiomycota</taxon>
        <taxon>Agaricomycotina</taxon>
        <taxon>Agaricomycetes</taxon>
        <taxon>Thelephorales</taxon>
        <taxon>Thelephoraceae</taxon>
        <taxon>Thelephora</taxon>
    </lineage>
</organism>
<proteinExistence type="predicted"/>
<dbReference type="Proteomes" id="UP000886501">
    <property type="component" value="Unassembled WGS sequence"/>
</dbReference>